<protein>
    <submittedName>
        <fullName evidence="1">Uncharacterized protein</fullName>
    </submittedName>
</protein>
<comment type="caution">
    <text evidence="1">The sequence shown here is derived from an EMBL/GenBank/DDBJ whole genome shotgun (WGS) entry which is preliminary data.</text>
</comment>
<evidence type="ECO:0000313" key="2">
    <source>
        <dbReference type="Proteomes" id="UP001151760"/>
    </source>
</evidence>
<name>A0ABQ4Z2V8_9ASTR</name>
<dbReference type="Proteomes" id="UP001151760">
    <property type="component" value="Unassembled WGS sequence"/>
</dbReference>
<reference evidence="1" key="2">
    <citation type="submission" date="2022-01" db="EMBL/GenBank/DDBJ databases">
        <authorList>
            <person name="Yamashiro T."/>
            <person name="Shiraishi A."/>
            <person name="Satake H."/>
            <person name="Nakayama K."/>
        </authorList>
    </citation>
    <scope>NUCLEOTIDE SEQUENCE</scope>
</reference>
<organism evidence="1 2">
    <name type="scientific">Tanacetum coccineum</name>
    <dbReference type="NCBI Taxonomy" id="301880"/>
    <lineage>
        <taxon>Eukaryota</taxon>
        <taxon>Viridiplantae</taxon>
        <taxon>Streptophyta</taxon>
        <taxon>Embryophyta</taxon>
        <taxon>Tracheophyta</taxon>
        <taxon>Spermatophyta</taxon>
        <taxon>Magnoliopsida</taxon>
        <taxon>eudicotyledons</taxon>
        <taxon>Gunneridae</taxon>
        <taxon>Pentapetalae</taxon>
        <taxon>asterids</taxon>
        <taxon>campanulids</taxon>
        <taxon>Asterales</taxon>
        <taxon>Asteraceae</taxon>
        <taxon>Asteroideae</taxon>
        <taxon>Anthemideae</taxon>
        <taxon>Anthemidinae</taxon>
        <taxon>Tanacetum</taxon>
    </lineage>
</organism>
<evidence type="ECO:0000313" key="1">
    <source>
        <dbReference type="EMBL" id="GJS83382.1"/>
    </source>
</evidence>
<accession>A0ABQ4Z2V8</accession>
<sequence length="91" mass="10511">MVYVKYGNSWSKSGEATDEMLDDLYNFAMLKGSENRPSMLEKGMYDSWKTRIILYIRGKENGEMLKDSIDNSPYQLKPEITVNDTDDVTDI</sequence>
<keyword evidence="2" id="KW-1185">Reference proteome</keyword>
<gene>
    <name evidence="1" type="ORF">Tco_0749923</name>
</gene>
<proteinExistence type="predicted"/>
<reference evidence="1" key="1">
    <citation type="journal article" date="2022" name="Int. J. Mol. Sci.">
        <title>Draft Genome of Tanacetum Coccineum: Genomic Comparison of Closely Related Tanacetum-Family Plants.</title>
        <authorList>
            <person name="Yamashiro T."/>
            <person name="Shiraishi A."/>
            <person name="Nakayama K."/>
            <person name="Satake H."/>
        </authorList>
    </citation>
    <scope>NUCLEOTIDE SEQUENCE</scope>
</reference>
<dbReference type="EMBL" id="BQNB010010896">
    <property type="protein sequence ID" value="GJS83382.1"/>
    <property type="molecule type" value="Genomic_DNA"/>
</dbReference>